<sequence length="237" mass="25341">MHRILLALVVCLSLLAPARKATALTLPWYDGVFKSIGTNTACLSDPPIFQVRVQAYAGYTLLPPNRTPAVGEVFYTHLVISHPGNPCGGSVVGLELMLPEGVTPAVSEGNPVFCFARVPNGPRIINLGNDSGYGCPQTFTQGLEGLAIRAPRGGYMNSFAWGMAQGVWLEFLIPLTSSTPQFGDKQITFRVNPDIGVVGYPSVPLLVNNDVLFRTSDEGNHLTLDLCAITPVAQGCQ</sequence>
<reference evidence="2" key="1">
    <citation type="submission" date="2022-09" db="EMBL/GenBank/DDBJ databases">
        <title>Tahibacter sp. nov., isolated from a fresh water.</title>
        <authorList>
            <person name="Baek J.H."/>
            <person name="Lee J.K."/>
            <person name="Kim J.M."/>
            <person name="Jeon C.O."/>
        </authorList>
    </citation>
    <scope>NUCLEOTIDE SEQUENCE</scope>
    <source>
        <strain evidence="2">W38</strain>
    </source>
</reference>
<keyword evidence="3" id="KW-1185">Reference proteome</keyword>
<gene>
    <name evidence="2" type="ORF">N4264_22295</name>
</gene>
<dbReference type="EMBL" id="CP104694">
    <property type="protein sequence ID" value="UXI67436.1"/>
    <property type="molecule type" value="Genomic_DNA"/>
</dbReference>
<organism evidence="2 3">
    <name type="scientific">Tahibacter amnicola</name>
    <dbReference type="NCBI Taxonomy" id="2976241"/>
    <lineage>
        <taxon>Bacteria</taxon>
        <taxon>Pseudomonadati</taxon>
        <taxon>Pseudomonadota</taxon>
        <taxon>Gammaproteobacteria</taxon>
        <taxon>Lysobacterales</taxon>
        <taxon>Rhodanobacteraceae</taxon>
        <taxon>Tahibacter</taxon>
    </lineage>
</organism>
<name>A0ABY6BFQ1_9GAMM</name>
<feature type="signal peptide" evidence="1">
    <location>
        <begin position="1"/>
        <end position="23"/>
    </location>
</feature>
<keyword evidence="1" id="KW-0732">Signal</keyword>
<accession>A0ABY6BFQ1</accession>
<feature type="chain" id="PRO_5046368676" description="Secreted protein" evidence="1">
    <location>
        <begin position="24"/>
        <end position="237"/>
    </location>
</feature>
<dbReference type="RefSeq" id="WP_261694406.1">
    <property type="nucleotide sequence ID" value="NZ_CP104694.1"/>
</dbReference>
<protein>
    <recommendedName>
        <fullName evidence="4">Secreted protein</fullName>
    </recommendedName>
</protein>
<evidence type="ECO:0000313" key="2">
    <source>
        <dbReference type="EMBL" id="UXI67436.1"/>
    </source>
</evidence>
<dbReference type="Proteomes" id="UP001064632">
    <property type="component" value="Chromosome"/>
</dbReference>
<evidence type="ECO:0000256" key="1">
    <source>
        <dbReference type="SAM" id="SignalP"/>
    </source>
</evidence>
<evidence type="ECO:0000313" key="3">
    <source>
        <dbReference type="Proteomes" id="UP001064632"/>
    </source>
</evidence>
<proteinExistence type="predicted"/>
<evidence type="ECO:0008006" key="4">
    <source>
        <dbReference type="Google" id="ProtNLM"/>
    </source>
</evidence>